<dbReference type="RefSeq" id="WP_063449792.1">
    <property type="nucleotide sequence ID" value="NZ_LVVA01000005.1"/>
</dbReference>
<reference evidence="3" key="1">
    <citation type="submission" date="2016-03" db="EMBL/GenBank/DDBJ databases">
        <title>WGS of SAMN04393274.</title>
        <authorList>
            <person name="Adams M."/>
            <person name="Sutton G."/>
            <person name="Nelson K."/>
            <person name="Thaden J."/>
            <person name="Fowler V."/>
            <person name="Mccorrison J."/>
            <person name="Sanka R."/>
            <person name="Brinkac L."/>
            <person name="Nierman W."/>
        </authorList>
    </citation>
    <scope>NUCLEOTIDE SEQUENCE [LARGE SCALE GENOMIC DNA]</scope>
    <source>
        <strain evidence="3">GN06232</strain>
    </source>
</reference>
<protein>
    <recommendedName>
        <fullName evidence="4">DUF1418 domain-containing protein</fullName>
    </recommendedName>
</protein>
<organism evidence="2 3">
    <name type="scientific">Enterobacter genomosp. S</name>
    <dbReference type="NCBI Taxonomy" id="2364151"/>
    <lineage>
        <taxon>Bacteria</taxon>
        <taxon>Pseudomonadati</taxon>
        <taxon>Pseudomonadota</taxon>
        <taxon>Gammaproteobacteria</taxon>
        <taxon>Enterobacterales</taxon>
        <taxon>Enterobacteriaceae</taxon>
        <taxon>Enterobacter</taxon>
        <taxon>Enterobacter cloacae complex</taxon>
        <taxon>Enterobacter cloacae complex clade S</taxon>
    </lineage>
</organism>
<evidence type="ECO:0000313" key="2">
    <source>
        <dbReference type="EMBL" id="KZR34966.1"/>
    </source>
</evidence>
<comment type="caution">
    <text evidence="2">The sequence shown here is derived from an EMBL/GenBank/DDBJ whole genome shotgun (WGS) entry which is preliminary data.</text>
</comment>
<proteinExistence type="predicted"/>
<keyword evidence="3" id="KW-1185">Reference proteome</keyword>
<sequence length="69" mass="7794">MPSKIIRLLRKLIAEVSGGLVLMAMVMGIFLTATLNEGIMRVIWPLFVLIVGLVFYGLTYLIAEKKDRR</sequence>
<dbReference type="Proteomes" id="UP000076880">
    <property type="component" value="Unassembled WGS sequence"/>
</dbReference>
<name>A0ABR5YR93_9ENTR</name>
<accession>A0ABR5YR93</accession>
<keyword evidence="1" id="KW-0472">Membrane</keyword>
<dbReference type="EMBL" id="LVVA01000005">
    <property type="protein sequence ID" value="KZR34966.1"/>
    <property type="molecule type" value="Genomic_DNA"/>
</dbReference>
<feature type="transmembrane region" description="Helical" evidence="1">
    <location>
        <begin position="43"/>
        <end position="63"/>
    </location>
</feature>
<gene>
    <name evidence="2" type="ORF">A3466_18085</name>
</gene>
<feature type="transmembrane region" description="Helical" evidence="1">
    <location>
        <begin position="12"/>
        <end position="31"/>
    </location>
</feature>
<keyword evidence="1" id="KW-0812">Transmembrane</keyword>
<evidence type="ECO:0000256" key="1">
    <source>
        <dbReference type="SAM" id="Phobius"/>
    </source>
</evidence>
<keyword evidence="1" id="KW-1133">Transmembrane helix</keyword>
<evidence type="ECO:0000313" key="3">
    <source>
        <dbReference type="Proteomes" id="UP000076880"/>
    </source>
</evidence>
<evidence type="ECO:0008006" key="4">
    <source>
        <dbReference type="Google" id="ProtNLM"/>
    </source>
</evidence>